<geneLocation type="mitochondrion" evidence="2"/>
<organism evidence="2">
    <name type="scientific">Utricularia reniformis</name>
    <dbReference type="NCBI Taxonomy" id="192314"/>
    <lineage>
        <taxon>Eukaryota</taxon>
        <taxon>Viridiplantae</taxon>
        <taxon>Streptophyta</taxon>
        <taxon>Embryophyta</taxon>
        <taxon>Tracheophyta</taxon>
        <taxon>Spermatophyta</taxon>
        <taxon>Magnoliopsida</taxon>
        <taxon>eudicotyledons</taxon>
        <taxon>Gunneridae</taxon>
        <taxon>Pentapetalae</taxon>
        <taxon>asterids</taxon>
        <taxon>lamiids</taxon>
        <taxon>Lamiales</taxon>
        <taxon>Lentibulariaceae</taxon>
        <taxon>Utricularia</taxon>
    </lineage>
</organism>
<gene>
    <name evidence="2" type="ORF">AEK19_MT0244</name>
</gene>
<keyword evidence="1" id="KW-1133">Transmembrane helix</keyword>
<sequence length="66" mass="7282">MVASKVGIREAVNEQVELRDGFLLVLVVLIFPLISTYFSDLVLSGMELLNHSKARLASISALQIHD</sequence>
<keyword evidence="1" id="KW-0812">Transmembrane</keyword>
<keyword evidence="1" id="KW-0472">Membrane</keyword>
<evidence type="ECO:0000313" key="2">
    <source>
        <dbReference type="EMBL" id="ART30522.1"/>
    </source>
</evidence>
<reference evidence="2" key="1">
    <citation type="submission" date="2017-03" db="EMBL/GenBank/DDBJ databases">
        <title>The mitochondrial genome of the carnivorous plant Utricularia reniformis (Lentibulariaceae): structure, comparative analysis and evolutionary landmarks.</title>
        <authorList>
            <person name="Silva S.R."/>
            <person name="Alvarenga D.O."/>
            <person name="Michael T.P."/>
            <person name="Miranda V.F.O."/>
            <person name="Varani A.M."/>
        </authorList>
    </citation>
    <scope>NUCLEOTIDE SEQUENCE</scope>
</reference>
<dbReference type="EMBL" id="KY774314">
    <property type="protein sequence ID" value="ART30522.1"/>
    <property type="molecule type" value="Genomic_DNA"/>
</dbReference>
<evidence type="ECO:0000256" key="1">
    <source>
        <dbReference type="SAM" id="Phobius"/>
    </source>
</evidence>
<accession>A0A1Y0AZB5</accession>
<name>A0A1Y0AZB5_9LAMI</name>
<dbReference type="AlphaFoldDB" id="A0A1Y0AZB5"/>
<proteinExistence type="predicted"/>
<protein>
    <submittedName>
        <fullName evidence="2">Uncharacterized protein</fullName>
    </submittedName>
</protein>
<keyword evidence="2" id="KW-0496">Mitochondrion</keyword>
<feature type="transmembrane region" description="Helical" evidence="1">
    <location>
        <begin position="21"/>
        <end position="39"/>
    </location>
</feature>